<reference evidence="2 3" key="1">
    <citation type="submission" date="2017-09" db="EMBL/GenBank/DDBJ databases">
        <authorList>
            <person name="Ehlers B."/>
            <person name="Leendertz F.H."/>
        </authorList>
    </citation>
    <scope>NUCLEOTIDE SEQUENCE [LARGE SCALE GENOMIC DNA]</scope>
    <source>
        <strain evidence="2 3">CGMCC 1.05381</strain>
    </source>
</reference>
<dbReference type="Gene3D" id="3.40.630.30">
    <property type="match status" value="1"/>
</dbReference>
<dbReference type="EMBL" id="OCST01000002">
    <property type="protein sequence ID" value="SOE58395.1"/>
    <property type="molecule type" value="Genomic_DNA"/>
</dbReference>
<dbReference type="GO" id="GO:0016747">
    <property type="term" value="F:acyltransferase activity, transferring groups other than amino-acyl groups"/>
    <property type="evidence" value="ECO:0007669"/>
    <property type="project" value="InterPro"/>
</dbReference>
<keyword evidence="3" id="KW-1185">Reference proteome</keyword>
<organism evidence="2 3">
    <name type="scientific">Salinibacterium xinjiangense</name>
    <dbReference type="NCBI Taxonomy" id="386302"/>
    <lineage>
        <taxon>Bacteria</taxon>
        <taxon>Bacillati</taxon>
        <taxon>Actinomycetota</taxon>
        <taxon>Actinomycetes</taxon>
        <taxon>Micrococcales</taxon>
        <taxon>Microbacteriaceae</taxon>
        <taxon>Salinibacterium</taxon>
    </lineage>
</organism>
<dbReference type="SUPFAM" id="SSF55729">
    <property type="entry name" value="Acyl-CoA N-acyltransferases (Nat)"/>
    <property type="match status" value="1"/>
</dbReference>
<dbReference type="Proteomes" id="UP000219440">
    <property type="component" value="Unassembled WGS sequence"/>
</dbReference>
<evidence type="ECO:0000313" key="3">
    <source>
        <dbReference type="Proteomes" id="UP000219440"/>
    </source>
</evidence>
<dbReference type="Pfam" id="PF13508">
    <property type="entry name" value="Acetyltransf_7"/>
    <property type="match status" value="1"/>
</dbReference>
<sequence length="192" mass="20727">MHQTGGMQIEIEAARQPDVEAMLVAGEEFALSVYPVDECFLLDVSELEHPGVAVWVARRNGVALGMASLVTSGELPELKRLFVYDSARGSGVAGRLLDAIENQARDAAAAVDRGGRALRKARLPSHPALRRLRRFGLERLHGAGALEAPALAPLCGRRLCRCADGALVFAPLPGALDQIVEHRQHHECEQRG</sequence>
<name>A0A2C8Z3X4_9MICO</name>
<gene>
    <name evidence="2" type="ORF">SAMN06296378_0764</name>
</gene>
<dbReference type="InterPro" id="IPR000182">
    <property type="entry name" value="GNAT_dom"/>
</dbReference>
<proteinExistence type="predicted"/>
<keyword evidence="2" id="KW-0808">Transferase</keyword>
<dbReference type="PROSITE" id="PS51186">
    <property type="entry name" value="GNAT"/>
    <property type="match status" value="1"/>
</dbReference>
<evidence type="ECO:0000313" key="2">
    <source>
        <dbReference type="EMBL" id="SOE58395.1"/>
    </source>
</evidence>
<feature type="domain" description="N-acetyltransferase" evidence="1">
    <location>
        <begin position="9"/>
        <end position="153"/>
    </location>
</feature>
<protein>
    <submittedName>
        <fullName evidence="2">Acetyltransferase (GNAT) domain-containing protein</fullName>
    </submittedName>
</protein>
<accession>A0A2C8Z3X4</accession>
<evidence type="ECO:0000259" key="1">
    <source>
        <dbReference type="PROSITE" id="PS51186"/>
    </source>
</evidence>
<dbReference type="CDD" id="cd04301">
    <property type="entry name" value="NAT_SF"/>
    <property type="match status" value="1"/>
</dbReference>
<dbReference type="InterPro" id="IPR016181">
    <property type="entry name" value="Acyl_CoA_acyltransferase"/>
</dbReference>
<dbReference type="AlphaFoldDB" id="A0A2C8Z3X4"/>